<evidence type="ECO:0000256" key="1">
    <source>
        <dbReference type="ARBA" id="ARBA00006046"/>
    </source>
</evidence>
<evidence type="ECO:0000256" key="2">
    <source>
        <dbReference type="ARBA" id="ARBA00023002"/>
    </source>
</evidence>
<dbReference type="Gene3D" id="3.50.50.60">
    <property type="entry name" value="FAD/NAD(P)-binding domain"/>
    <property type="match status" value="2"/>
</dbReference>
<name>A0ABN6M7E4_9BACT</name>
<dbReference type="SUPFAM" id="SSF51905">
    <property type="entry name" value="FAD/NAD(P)-binding domain"/>
    <property type="match status" value="1"/>
</dbReference>
<dbReference type="PANTHER" id="PTHR43734">
    <property type="entry name" value="PHYTOENE DESATURASE"/>
    <property type="match status" value="1"/>
</dbReference>
<evidence type="ECO:0000313" key="5">
    <source>
        <dbReference type="Proteomes" id="UP000830055"/>
    </source>
</evidence>
<evidence type="ECO:0000313" key="4">
    <source>
        <dbReference type="EMBL" id="BDD87254.1"/>
    </source>
</evidence>
<dbReference type="InterPro" id="IPR002937">
    <property type="entry name" value="Amino_oxidase"/>
</dbReference>
<gene>
    <name evidence="4" type="primary">crtI</name>
    <name evidence="4" type="ORF">DPPLL_16190</name>
</gene>
<proteinExistence type="inferred from homology"/>
<dbReference type="PANTHER" id="PTHR43734:SF7">
    <property type="entry name" value="4,4'-DIAPONEUROSPORENE OXYGENASE"/>
    <property type="match status" value="1"/>
</dbReference>
<keyword evidence="5" id="KW-1185">Reference proteome</keyword>
<evidence type="ECO:0000259" key="3">
    <source>
        <dbReference type="Pfam" id="PF01593"/>
    </source>
</evidence>
<dbReference type="Proteomes" id="UP000830055">
    <property type="component" value="Chromosome"/>
</dbReference>
<dbReference type="InterPro" id="IPR036188">
    <property type="entry name" value="FAD/NAD-bd_sf"/>
</dbReference>
<dbReference type="EMBL" id="AP025516">
    <property type="protein sequence ID" value="BDD87254.1"/>
    <property type="molecule type" value="Genomic_DNA"/>
</dbReference>
<protein>
    <submittedName>
        <fullName evidence="4">Phytoene dehydrogenase</fullName>
    </submittedName>
</protein>
<accession>A0ABN6M7E4</accession>
<dbReference type="Pfam" id="PF01593">
    <property type="entry name" value="Amino_oxidase"/>
    <property type="match status" value="1"/>
</dbReference>
<comment type="similarity">
    <text evidence="1">Belongs to the carotenoid/retinoid oxidoreductase family.</text>
</comment>
<dbReference type="RefSeq" id="WP_284154290.1">
    <property type="nucleotide sequence ID" value="NZ_AP025516.1"/>
</dbReference>
<keyword evidence="2" id="KW-0560">Oxidoreductase</keyword>
<feature type="domain" description="Amine oxidase" evidence="3">
    <location>
        <begin position="12"/>
        <end position="261"/>
    </location>
</feature>
<sequence length="461" mass="51609">MHARFVVIGGGLSGLAAAIRLARFNDNVLLLEKHSRLGGLNSYYYRDSRLLETGLHAITNYAAPGIRQAPFNRLLRQLKLSRQDIGSHEQVGSEIRFPGCRLRFSNDFSELLESVENTFGSAVDDFSRFVSVLDGVDPFLPTPFQSTRSIMAEHLREPLLREMLLCPMCYYGSSIEDDVDFNQFVILFRAIFQEGLFRPRGSIKQLLDLLVDHFHRFGGKIKSKSGVSAIHTSGDRVVELELDDGQNLTCDQVISTIGHAETLQLLGAIEKPTETRRLGFLESIFVVDEHGAALLPDDITCLFYNDSDRFRFRRPADPVDFSSGVVSLPKNFRHLDNTTQEGEIRSTHLANYERWRACADQQDAYRALKKWSAATSQQRVAKMVGDFAEHIVFQDSFTPVTIERFTGKKEGAIYGSPIKATDGRIGYANLFLAGTDQGYLGIVGSMLSGVTVVNRHLLMKS</sequence>
<reference evidence="4 5" key="1">
    <citation type="submission" date="2022-01" db="EMBL/GenBank/DDBJ databases">
        <title>Desulfofustis limnae sp. nov., a novel mesophilic sulfate-reducing bacterium isolated from marsh soil.</title>
        <authorList>
            <person name="Watanabe M."/>
            <person name="Takahashi A."/>
            <person name="Kojima H."/>
            <person name="Fukui M."/>
        </authorList>
    </citation>
    <scope>NUCLEOTIDE SEQUENCE [LARGE SCALE GENOMIC DNA]</scope>
    <source>
        <strain evidence="4 5">PPLL</strain>
    </source>
</reference>
<organism evidence="4 5">
    <name type="scientific">Desulfofustis limnaeus</name>
    <dbReference type="NCBI Taxonomy" id="2740163"/>
    <lineage>
        <taxon>Bacteria</taxon>
        <taxon>Pseudomonadati</taxon>
        <taxon>Thermodesulfobacteriota</taxon>
        <taxon>Desulfobulbia</taxon>
        <taxon>Desulfobulbales</taxon>
        <taxon>Desulfocapsaceae</taxon>
        <taxon>Desulfofustis</taxon>
    </lineage>
</organism>